<evidence type="ECO:0000313" key="2">
    <source>
        <dbReference type="Proteomes" id="UP000029223"/>
    </source>
</evidence>
<sequence length="152" mass="17357">MRALGYIKERDTGWYACSIFGETQSNLAHWDGNTNAQGVFIGWSLLTNYFPEPSFVIAMRERDTKYFAYVTLEEWLGIGLKGRLSTMTITYFCRERQVLGTPVSMVMSVVTIGQSGYLNTKPRLTTILMNLNYQQSEKHWPGELSPIHFVAV</sequence>
<evidence type="ECO:0000313" key="1">
    <source>
        <dbReference type="EMBL" id="GAL31140.1"/>
    </source>
</evidence>
<reference evidence="2" key="2">
    <citation type="submission" date="2014-09" db="EMBL/GenBank/DDBJ databases">
        <authorList>
            <consortium name="NBRP consortium"/>
            <person name="Sawabe T."/>
            <person name="Meirelles P."/>
            <person name="Nakanishi M."/>
            <person name="Sayaka M."/>
            <person name="Hattori M."/>
            <person name="Ohkuma M."/>
        </authorList>
    </citation>
    <scope>NUCLEOTIDE SEQUENCE [LARGE SCALE GENOMIC DNA]</scope>
    <source>
        <strain evidence="2">JCM 19239</strain>
    </source>
</reference>
<organism evidence="1 2">
    <name type="scientific">Vibrio variabilis</name>
    <dbReference type="NCBI Taxonomy" id="990271"/>
    <lineage>
        <taxon>Bacteria</taxon>
        <taxon>Pseudomonadati</taxon>
        <taxon>Pseudomonadota</taxon>
        <taxon>Gammaproteobacteria</taxon>
        <taxon>Vibrionales</taxon>
        <taxon>Vibrionaceae</taxon>
        <taxon>Vibrio</taxon>
    </lineage>
</organism>
<comment type="caution">
    <text evidence="1">The sequence shown here is derived from an EMBL/GenBank/DDBJ whole genome shotgun (WGS) entry which is preliminary data.</text>
</comment>
<protein>
    <submittedName>
        <fullName evidence="1">Uncharacterized protein</fullName>
    </submittedName>
</protein>
<name>A0ABQ0JQV9_9VIBR</name>
<dbReference type="EMBL" id="BBMS01000134">
    <property type="protein sequence ID" value="GAL31140.1"/>
    <property type="molecule type" value="Genomic_DNA"/>
</dbReference>
<proteinExistence type="predicted"/>
<accession>A0ABQ0JQV9</accession>
<keyword evidence="2" id="KW-1185">Reference proteome</keyword>
<gene>
    <name evidence="1" type="ORF">JCM19239_2163</name>
</gene>
<dbReference type="Proteomes" id="UP000029223">
    <property type="component" value="Unassembled WGS sequence"/>
</dbReference>
<reference evidence="2" key="1">
    <citation type="submission" date="2014-09" db="EMBL/GenBank/DDBJ databases">
        <title>Vibrio variabilis JCM 19239. (C206) whole genome shotgun sequence.</title>
        <authorList>
            <person name="Sawabe T."/>
            <person name="Meirelles P."/>
            <person name="Nakanishi M."/>
            <person name="Sayaka M."/>
            <person name="Hattori M."/>
            <person name="Ohkuma M."/>
        </authorList>
    </citation>
    <scope>NUCLEOTIDE SEQUENCE [LARGE SCALE GENOMIC DNA]</scope>
    <source>
        <strain evidence="2">JCM 19239</strain>
    </source>
</reference>